<evidence type="ECO:0000313" key="5">
    <source>
        <dbReference type="Proteomes" id="UP000629420"/>
    </source>
</evidence>
<protein>
    <submittedName>
        <fullName evidence="4">T9SS type A sorting domain-containing protein</fullName>
    </submittedName>
</protein>
<feature type="chain" id="PRO_5046641037" evidence="2">
    <location>
        <begin position="20"/>
        <end position="366"/>
    </location>
</feature>
<dbReference type="InterPro" id="IPR026444">
    <property type="entry name" value="Secre_tail"/>
</dbReference>
<reference evidence="4 5" key="1">
    <citation type="submission" date="2021-01" db="EMBL/GenBank/DDBJ databases">
        <title>Aequorivita sp. strain KX20305, a bacterium isolated from the sediment collected at a cold seep field in South China Sea.</title>
        <authorList>
            <person name="Zhang H."/>
            <person name="Li C."/>
        </authorList>
    </citation>
    <scope>NUCLEOTIDE SEQUENCE [LARGE SCALE GENOMIC DNA]</scope>
    <source>
        <strain evidence="4 5">KX20305</strain>
    </source>
</reference>
<evidence type="ECO:0000259" key="3">
    <source>
        <dbReference type="Pfam" id="PF18962"/>
    </source>
</evidence>
<dbReference type="Pfam" id="PF18962">
    <property type="entry name" value="Por_Secre_tail"/>
    <property type="match status" value="1"/>
</dbReference>
<organism evidence="4 5">
    <name type="scientific">Aequorivita iocasae</name>
    <dbReference type="NCBI Taxonomy" id="2803865"/>
    <lineage>
        <taxon>Bacteria</taxon>
        <taxon>Pseudomonadati</taxon>
        <taxon>Bacteroidota</taxon>
        <taxon>Flavobacteriia</taxon>
        <taxon>Flavobacteriales</taxon>
        <taxon>Flavobacteriaceae</taxon>
        <taxon>Aequorivita</taxon>
    </lineage>
</organism>
<dbReference type="Proteomes" id="UP000629420">
    <property type="component" value="Chromosome"/>
</dbReference>
<feature type="domain" description="Secretion system C-terminal sorting" evidence="3">
    <location>
        <begin position="298"/>
        <end position="364"/>
    </location>
</feature>
<dbReference type="NCBIfam" id="TIGR04183">
    <property type="entry name" value="Por_Secre_tail"/>
    <property type="match status" value="1"/>
</dbReference>
<evidence type="ECO:0000313" key="4">
    <source>
        <dbReference type="EMBL" id="QQX77515.1"/>
    </source>
</evidence>
<dbReference type="RefSeq" id="WP_202337411.1">
    <property type="nucleotide sequence ID" value="NZ_CP068439.1"/>
</dbReference>
<name>A0ABX7DUM6_9FLAO</name>
<accession>A0ABX7DUM6</accession>
<sequence length="366" mass="41813">MKKIVLSFALFFIGNFVIAQVSEIVQQTWYLRSLEINNNWHYVPYGEMMELNFGGSNPNYTANTNGIENTFTANVTFENDEISFSSIEVSSATCTSSNCDFEDLYFYEILSNQNLDDKTFTYFYQVITSGRKTFRITDSNGNRATFTDQPLEEIDEVLFQTWYLHYMEFDFGDTVFISEYNPSISPSITINPDLSYTGFGSCNDFMGTFNYSEIPSSGAILIPNDFDATLRICDFHRDFEVYYFSQFENNGILYFIFGEDPTTGEGFFSFEKAPGFFFHFYNYPLSVKDSQKNSFSVSPNPAQDMLFIKSSLNNLQSATITDINGRIVAKKISVSNEIDVSNLKSGMYFITITSSEGNITKKFIKN</sequence>
<evidence type="ECO:0000256" key="1">
    <source>
        <dbReference type="ARBA" id="ARBA00022729"/>
    </source>
</evidence>
<evidence type="ECO:0000256" key="2">
    <source>
        <dbReference type="SAM" id="SignalP"/>
    </source>
</evidence>
<dbReference type="EMBL" id="CP068439">
    <property type="protein sequence ID" value="QQX77515.1"/>
    <property type="molecule type" value="Genomic_DNA"/>
</dbReference>
<keyword evidence="1 2" id="KW-0732">Signal</keyword>
<proteinExistence type="predicted"/>
<gene>
    <name evidence="4" type="ORF">JK629_04395</name>
</gene>
<feature type="signal peptide" evidence="2">
    <location>
        <begin position="1"/>
        <end position="19"/>
    </location>
</feature>
<keyword evidence="5" id="KW-1185">Reference proteome</keyword>